<evidence type="ECO:0000256" key="5">
    <source>
        <dbReference type="PROSITE-ProRule" id="PRU00546"/>
    </source>
</evidence>
<accession>A0A3R7NES0</accession>
<dbReference type="Gene3D" id="2.60.260.20">
    <property type="entry name" value="Urease metallochaperone UreE, N-terminal domain"/>
    <property type="match status" value="2"/>
</dbReference>
<dbReference type="InterPro" id="IPR036410">
    <property type="entry name" value="HSP_DnaJ_Cys-rich_dom_sf"/>
</dbReference>
<evidence type="ECO:0000313" key="9">
    <source>
        <dbReference type="EMBL" id="RNF21083.1"/>
    </source>
</evidence>
<sequence>MVKESEYYEVLGLSVDAVDHDIKRAYRRLALRYHPDKNPGDQEAAEMFKRISHAYEILSDEEKRRIYDQHGKAGLEGGGGGDGEFDASDIFSMFFGGGRRPRGERKPKDLVHELRVSLEDLYNGKTRKVSVTRDRRCEACDGNGIKPGAERRTCVACRGQGSQMFVQELFLGMHQRVQQTCQSCGGEGTTVREVDICGRCRGSRTVKDQKVLEVHIEKGMRHQDVVRFDGEGDEVVGMRLKGDVLIILAQKPHDVFRRVGNHLLMNYTISLQEALCGFELPVQHLDRRMRLIKIPCGQVIDPEAAWVVRGEGMPLPNTGGLDRGNLVIHFEVEYPTQLGARQLKSIAAALGAPETLPRVGGHKLVLSDLSQRQGRGRSGSGRAAAARRRQQQRQMPMPGGMGEEGFAAYHGGPAGTQTVQCAPQ</sequence>
<feature type="compositionally biased region" description="Polar residues" evidence="6">
    <location>
        <begin position="415"/>
        <end position="424"/>
    </location>
</feature>
<dbReference type="AlphaFoldDB" id="A0A3R7NES0"/>
<keyword evidence="10" id="KW-1185">Reference proteome</keyword>
<feature type="domain" description="J" evidence="7">
    <location>
        <begin position="6"/>
        <end position="71"/>
    </location>
</feature>
<dbReference type="PANTHER" id="PTHR43888">
    <property type="entry name" value="DNAJ-LIKE-2, ISOFORM A-RELATED"/>
    <property type="match status" value="1"/>
</dbReference>
<evidence type="ECO:0000256" key="2">
    <source>
        <dbReference type="ARBA" id="ARBA00022737"/>
    </source>
</evidence>
<dbReference type="SUPFAM" id="SSF46565">
    <property type="entry name" value="Chaperone J-domain"/>
    <property type="match status" value="1"/>
</dbReference>
<dbReference type="Gene3D" id="1.10.287.110">
    <property type="entry name" value="DnaJ domain"/>
    <property type="match status" value="1"/>
</dbReference>
<dbReference type="RefSeq" id="XP_029229426.1">
    <property type="nucleotide sequence ID" value="XM_029370454.1"/>
</dbReference>
<proteinExistence type="inferred from homology"/>
<evidence type="ECO:0000313" key="10">
    <source>
        <dbReference type="Proteomes" id="UP000284403"/>
    </source>
</evidence>
<dbReference type="CDD" id="cd10719">
    <property type="entry name" value="DnaJ_zf"/>
    <property type="match status" value="1"/>
</dbReference>
<dbReference type="SUPFAM" id="SSF57938">
    <property type="entry name" value="DnaJ/Hsp40 cysteine-rich domain"/>
    <property type="match status" value="1"/>
</dbReference>
<organism evidence="9 10">
    <name type="scientific">Trypanosoma conorhini</name>
    <dbReference type="NCBI Taxonomy" id="83891"/>
    <lineage>
        <taxon>Eukaryota</taxon>
        <taxon>Discoba</taxon>
        <taxon>Euglenozoa</taxon>
        <taxon>Kinetoplastea</taxon>
        <taxon>Metakinetoplastina</taxon>
        <taxon>Trypanosomatida</taxon>
        <taxon>Trypanosomatidae</taxon>
        <taxon>Trypanosoma</taxon>
    </lineage>
</organism>
<comment type="caution">
    <text evidence="9">The sequence shown here is derived from an EMBL/GenBank/DDBJ whole genome shotgun (WGS) entry which is preliminary data.</text>
</comment>
<evidence type="ECO:0000256" key="1">
    <source>
        <dbReference type="ARBA" id="ARBA00022723"/>
    </source>
</evidence>
<keyword evidence="3 5" id="KW-0863">Zinc-finger</keyword>
<dbReference type="PROSITE" id="PS50076">
    <property type="entry name" value="DNAJ_2"/>
    <property type="match status" value="1"/>
</dbReference>
<dbReference type="GO" id="GO:0009408">
    <property type="term" value="P:response to heat"/>
    <property type="evidence" value="ECO:0007669"/>
    <property type="project" value="InterPro"/>
</dbReference>
<keyword evidence="2" id="KW-0677">Repeat</keyword>
<dbReference type="CDD" id="cd10747">
    <property type="entry name" value="DnaJ_C"/>
    <property type="match status" value="1"/>
</dbReference>
<feature type="zinc finger region" description="CR-type" evidence="5">
    <location>
        <begin position="124"/>
        <end position="209"/>
    </location>
</feature>
<dbReference type="Pfam" id="PF01556">
    <property type="entry name" value="DnaJ_C"/>
    <property type="match status" value="1"/>
</dbReference>
<dbReference type="GO" id="GO:0030544">
    <property type="term" value="F:Hsp70 protein binding"/>
    <property type="evidence" value="ECO:0007669"/>
    <property type="project" value="InterPro"/>
</dbReference>
<reference evidence="9 10" key="1">
    <citation type="journal article" date="2018" name="BMC Genomics">
        <title>Genomic comparison of Trypanosoma conorhini and Trypanosoma rangeli to Trypanosoma cruzi strains of high and low virulence.</title>
        <authorList>
            <person name="Bradwell K.R."/>
            <person name="Koparde V.N."/>
            <person name="Matveyev A.V."/>
            <person name="Serrano M.G."/>
            <person name="Alves J.M."/>
            <person name="Parikh H."/>
            <person name="Huang B."/>
            <person name="Lee V."/>
            <person name="Espinosa-Alvarez O."/>
            <person name="Ortiz P.A."/>
            <person name="Costa-Martins A.G."/>
            <person name="Teixeira M.M."/>
            <person name="Buck G.A."/>
        </authorList>
    </citation>
    <scope>NUCLEOTIDE SEQUENCE [LARGE SCALE GENOMIC DNA]</scope>
    <source>
        <strain evidence="9 10">025E</strain>
    </source>
</reference>
<keyword evidence="1 5" id="KW-0479">Metal-binding</keyword>
<dbReference type="FunFam" id="2.60.260.20:FF:000033">
    <property type="entry name" value="DnaJ family protein"/>
    <property type="match status" value="1"/>
</dbReference>
<dbReference type="Pfam" id="PF00226">
    <property type="entry name" value="DnaJ"/>
    <property type="match status" value="1"/>
</dbReference>
<dbReference type="GO" id="GO:0006457">
    <property type="term" value="P:protein folding"/>
    <property type="evidence" value="ECO:0007669"/>
    <property type="project" value="InterPro"/>
</dbReference>
<dbReference type="GO" id="GO:0008270">
    <property type="term" value="F:zinc ion binding"/>
    <property type="evidence" value="ECO:0007669"/>
    <property type="project" value="UniProtKB-KW"/>
</dbReference>
<dbReference type="InterPro" id="IPR018253">
    <property type="entry name" value="DnaJ_domain_CS"/>
</dbReference>
<dbReference type="InterPro" id="IPR044713">
    <property type="entry name" value="DNJA1/2-like"/>
</dbReference>
<dbReference type="HAMAP" id="MF_01152">
    <property type="entry name" value="DnaJ"/>
    <property type="match status" value="1"/>
</dbReference>
<dbReference type="InterPro" id="IPR012724">
    <property type="entry name" value="DnaJ"/>
</dbReference>
<keyword evidence="4 5" id="KW-0862">Zinc</keyword>
<dbReference type="OrthoDB" id="550424at2759"/>
<dbReference type="SMART" id="SM00271">
    <property type="entry name" value="DnaJ"/>
    <property type="match status" value="1"/>
</dbReference>
<evidence type="ECO:0000256" key="3">
    <source>
        <dbReference type="ARBA" id="ARBA00022771"/>
    </source>
</evidence>
<dbReference type="Proteomes" id="UP000284403">
    <property type="component" value="Unassembled WGS sequence"/>
</dbReference>
<dbReference type="CDD" id="cd06257">
    <property type="entry name" value="DnaJ"/>
    <property type="match status" value="1"/>
</dbReference>
<dbReference type="InterPro" id="IPR001623">
    <property type="entry name" value="DnaJ_domain"/>
</dbReference>
<dbReference type="Pfam" id="PF00684">
    <property type="entry name" value="DnaJ_CXXCXGXG"/>
    <property type="match status" value="1"/>
</dbReference>
<dbReference type="PROSITE" id="PS51188">
    <property type="entry name" value="ZF_CR"/>
    <property type="match status" value="1"/>
</dbReference>
<evidence type="ECO:0000256" key="6">
    <source>
        <dbReference type="SAM" id="MobiDB-lite"/>
    </source>
</evidence>
<protein>
    <submittedName>
        <fullName evidence="9">Putative chaperone DNAJ protein</fullName>
    </submittedName>
</protein>
<dbReference type="GO" id="GO:0005524">
    <property type="term" value="F:ATP binding"/>
    <property type="evidence" value="ECO:0007669"/>
    <property type="project" value="InterPro"/>
</dbReference>
<name>A0A3R7NES0_9TRYP</name>
<dbReference type="Gene3D" id="2.10.230.10">
    <property type="entry name" value="Heat shock protein DnaJ, cysteine-rich domain"/>
    <property type="match status" value="1"/>
</dbReference>
<dbReference type="GO" id="GO:0051082">
    <property type="term" value="F:unfolded protein binding"/>
    <property type="evidence" value="ECO:0007669"/>
    <property type="project" value="InterPro"/>
</dbReference>
<feature type="region of interest" description="Disordered" evidence="6">
    <location>
        <begin position="366"/>
        <end position="424"/>
    </location>
</feature>
<dbReference type="PROSITE" id="PS00636">
    <property type="entry name" value="DNAJ_1"/>
    <property type="match status" value="1"/>
</dbReference>
<dbReference type="InterPro" id="IPR001305">
    <property type="entry name" value="HSP_DnaJ_Cys-rich_dom"/>
</dbReference>
<evidence type="ECO:0000256" key="4">
    <source>
        <dbReference type="ARBA" id="ARBA00022833"/>
    </source>
</evidence>
<gene>
    <name evidence="9" type="ORF">Tco025E_03536</name>
</gene>
<dbReference type="FunFam" id="2.10.230.10:FF:000001">
    <property type="entry name" value="DnaJ subfamily A member 2"/>
    <property type="match status" value="1"/>
</dbReference>
<evidence type="ECO:0000259" key="7">
    <source>
        <dbReference type="PROSITE" id="PS50076"/>
    </source>
</evidence>
<dbReference type="PRINTS" id="PR00625">
    <property type="entry name" value="JDOMAIN"/>
</dbReference>
<dbReference type="EMBL" id="MKKU01000164">
    <property type="protein sequence ID" value="RNF21083.1"/>
    <property type="molecule type" value="Genomic_DNA"/>
</dbReference>
<dbReference type="InterPro" id="IPR008971">
    <property type="entry name" value="HSP40/DnaJ_pept-bd"/>
</dbReference>
<dbReference type="FunFam" id="1.10.287.110:FF:000074">
    <property type="entry name" value="Heat shock protein DNAJ, putative"/>
    <property type="match status" value="1"/>
</dbReference>
<dbReference type="InterPro" id="IPR036869">
    <property type="entry name" value="J_dom_sf"/>
</dbReference>
<dbReference type="InterPro" id="IPR002939">
    <property type="entry name" value="DnaJ_C"/>
</dbReference>
<feature type="domain" description="CR-type" evidence="8">
    <location>
        <begin position="124"/>
        <end position="209"/>
    </location>
</feature>
<dbReference type="GeneID" id="40317147"/>
<dbReference type="SUPFAM" id="SSF49493">
    <property type="entry name" value="HSP40/DnaJ peptide-binding domain"/>
    <property type="match status" value="2"/>
</dbReference>
<evidence type="ECO:0000259" key="8">
    <source>
        <dbReference type="PROSITE" id="PS51188"/>
    </source>
</evidence>